<dbReference type="InterPro" id="IPR002110">
    <property type="entry name" value="Ankyrin_rpt"/>
</dbReference>
<sequence length="633" mass="67941">MLKPERKADTLRERDMSAISGRLRLCVGSLLGLSLVVLLAAKHADSPVADAAEQGDAQIVRALLQQGEDVNAAQSDGLTALHWAALNNDLELAKLLLYAGATVKPATRVGGYTPLHLASRTGNTEVMTAILDAGADPNKFTSTGVTAMHFAAQSDAPAAIRVLAEHGGNLDMVDGFFQRTPLMFAAVKNANRAVEVLVELGADLEMATRVKDYVEFAEQTNADRSRRNRVRDAEKDPDSSSPGAGRGGSFRPQTGSQNSGATPPDSADQKDPDEDEEVEPDPPPPPPVRALSGNEQIGNQGGFTALHFAAREGHIEVARQLVDGGVDIDHLTEGDESSPLLVAVINGNYDLARMLLERGADPNLVSDDGAGPLFAALNIEWSLRTWYPQPSMFRQQETTYLDLLELLMQAGAEPNQRVSTHIWYAAYNAGRMGVDFTGATPFWRAAYAHDVNAMKLLVAYGADANIWTQKLPGRRRFFDPNQPPDTTGQDPEPDDPSGLEPVPDGGPGVHPLHAAAGVGFGTSRVAQTHRGVPDGWLPAVRYLIEEHGVDPNLRDKDGFSAIHHAAARGDNETILYLVRQGADVTLISRRGQTTADLANSPEQRAQPHPKTVVLLEKLGSKNNHQCRTCGTGG</sequence>
<dbReference type="PROSITE" id="PS50297">
    <property type="entry name" value="ANK_REP_REGION"/>
    <property type="match status" value="8"/>
</dbReference>
<feature type="region of interest" description="Disordered" evidence="3">
    <location>
        <begin position="222"/>
        <end position="300"/>
    </location>
</feature>
<dbReference type="Pfam" id="PF12796">
    <property type="entry name" value="Ank_2"/>
    <property type="match status" value="2"/>
</dbReference>
<proteinExistence type="predicted"/>
<evidence type="ECO:0000256" key="2">
    <source>
        <dbReference type="ARBA" id="ARBA00023043"/>
    </source>
</evidence>
<dbReference type="Gene3D" id="1.25.40.20">
    <property type="entry name" value="Ankyrin repeat-containing domain"/>
    <property type="match status" value="4"/>
</dbReference>
<feature type="region of interest" description="Disordered" evidence="3">
    <location>
        <begin position="473"/>
        <end position="515"/>
    </location>
</feature>
<accession>A0A381Y8Q3</accession>
<dbReference type="PRINTS" id="PR01415">
    <property type="entry name" value="ANKYRIN"/>
</dbReference>
<dbReference type="PROSITE" id="PS50088">
    <property type="entry name" value="ANK_REPEAT"/>
    <property type="match status" value="9"/>
</dbReference>
<feature type="compositionally biased region" description="Polar residues" evidence="3">
    <location>
        <begin position="251"/>
        <end position="261"/>
    </location>
</feature>
<organism evidence="4">
    <name type="scientific">marine metagenome</name>
    <dbReference type="NCBI Taxonomy" id="408172"/>
    <lineage>
        <taxon>unclassified sequences</taxon>
        <taxon>metagenomes</taxon>
        <taxon>ecological metagenomes</taxon>
    </lineage>
</organism>
<keyword evidence="2" id="KW-0040">ANK repeat</keyword>
<protein>
    <submittedName>
        <fullName evidence="4">Uncharacterized protein</fullName>
    </submittedName>
</protein>
<feature type="compositionally biased region" description="Acidic residues" evidence="3">
    <location>
        <begin position="271"/>
        <end position="280"/>
    </location>
</feature>
<evidence type="ECO:0000313" key="4">
    <source>
        <dbReference type="EMBL" id="SVA73398.1"/>
    </source>
</evidence>
<reference evidence="4" key="1">
    <citation type="submission" date="2018-05" db="EMBL/GenBank/DDBJ databases">
        <authorList>
            <person name="Lanie J.A."/>
            <person name="Ng W.-L."/>
            <person name="Kazmierczak K.M."/>
            <person name="Andrzejewski T.M."/>
            <person name="Davidsen T.M."/>
            <person name="Wayne K.J."/>
            <person name="Tettelin H."/>
            <person name="Glass J.I."/>
            <person name="Rusch D."/>
            <person name="Podicherti R."/>
            <person name="Tsui H.-C.T."/>
            <person name="Winkler M.E."/>
        </authorList>
    </citation>
    <scope>NUCLEOTIDE SEQUENCE</scope>
</reference>
<dbReference type="Pfam" id="PF13637">
    <property type="entry name" value="Ank_4"/>
    <property type="match status" value="1"/>
</dbReference>
<feature type="compositionally biased region" description="Basic and acidic residues" evidence="3">
    <location>
        <begin position="222"/>
        <end position="238"/>
    </location>
</feature>
<keyword evidence="1" id="KW-0677">Repeat</keyword>
<dbReference type="PANTHER" id="PTHR24198:SF165">
    <property type="entry name" value="ANKYRIN REPEAT-CONTAINING PROTEIN-RELATED"/>
    <property type="match status" value="1"/>
</dbReference>
<evidence type="ECO:0000256" key="3">
    <source>
        <dbReference type="SAM" id="MobiDB-lite"/>
    </source>
</evidence>
<gene>
    <name evidence="4" type="ORF">METZ01_LOCUS126252</name>
</gene>
<dbReference type="SMART" id="SM00248">
    <property type="entry name" value="ANK"/>
    <property type="match status" value="10"/>
</dbReference>
<dbReference type="AlphaFoldDB" id="A0A381Y8Q3"/>
<dbReference type="PANTHER" id="PTHR24198">
    <property type="entry name" value="ANKYRIN REPEAT AND PROTEIN KINASE DOMAIN-CONTAINING PROTEIN"/>
    <property type="match status" value="1"/>
</dbReference>
<dbReference type="EMBL" id="UINC01017642">
    <property type="protein sequence ID" value="SVA73398.1"/>
    <property type="molecule type" value="Genomic_DNA"/>
</dbReference>
<dbReference type="SUPFAM" id="SSF48403">
    <property type="entry name" value="Ankyrin repeat"/>
    <property type="match status" value="2"/>
</dbReference>
<dbReference type="InterPro" id="IPR036770">
    <property type="entry name" value="Ankyrin_rpt-contain_sf"/>
</dbReference>
<evidence type="ECO:0000256" key="1">
    <source>
        <dbReference type="ARBA" id="ARBA00022737"/>
    </source>
</evidence>
<name>A0A381Y8Q3_9ZZZZ</name>